<name>A0A087AW87_9BIFI</name>
<dbReference type="AlphaFoldDB" id="A0A087AW87"/>
<comment type="caution">
    <text evidence="1">The sequence shown here is derived from an EMBL/GenBank/DDBJ whole genome shotgun (WGS) entry which is preliminary data.</text>
</comment>
<evidence type="ECO:0000313" key="1">
    <source>
        <dbReference type="EMBL" id="KFI63037.1"/>
    </source>
</evidence>
<dbReference type="EMBL" id="JGYV01000010">
    <property type="protein sequence ID" value="KFI63037.1"/>
    <property type="molecule type" value="Genomic_DNA"/>
</dbReference>
<evidence type="ECO:0000313" key="2">
    <source>
        <dbReference type="Proteomes" id="UP000029067"/>
    </source>
</evidence>
<sequence>MNVTWIRRTQCAWHAHGLLHDTMLLVGAYQQLAVRLADGFDEDVFATARTIRQLIEHGVDKMEAYLIAGRLPDTWAAKQREHLTAVIDQTDALMDKARTQHNEMLLLEYEANGVPGHVLERIRQAMAGTDGLLGGIEVMPVPGEE</sequence>
<organism evidence="1 2">
    <name type="scientific">Bifidobacterium cuniculi</name>
    <dbReference type="NCBI Taxonomy" id="1688"/>
    <lineage>
        <taxon>Bacteria</taxon>
        <taxon>Bacillati</taxon>
        <taxon>Actinomycetota</taxon>
        <taxon>Actinomycetes</taxon>
        <taxon>Bifidobacteriales</taxon>
        <taxon>Bifidobacteriaceae</taxon>
        <taxon>Bifidobacterium</taxon>
    </lineage>
</organism>
<dbReference type="RefSeq" id="WP_033515577.1">
    <property type="nucleotide sequence ID" value="NZ_JGYV01000010.1"/>
</dbReference>
<reference evidence="1 2" key="1">
    <citation type="submission" date="2014-03" db="EMBL/GenBank/DDBJ databases">
        <title>Genomics of Bifidobacteria.</title>
        <authorList>
            <person name="Ventura M."/>
            <person name="Milani C."/>
            <person name="Lugli G.A."/>
        </authorList>
    </citation>
    <scope>NUCLEOTIDE SEQUENCE [LARGE SCALE GENOMIC DNA]</scope>
    <source>
        <strain evidence="1 2">LMG 10738</strain>
    </source>
</reference>
<accession>A0A087AW87</accession>
<proteinExistence type="predicted"/>
<gene>
    <name evidence="1" type="ORF">BCUN_0870</name>
</gene>
<protein>
    <submittedName>
        <fullName evidence="1">Uncharacterized protein</fullName>
    </submittedName>
</protein>
<dbReference type="STRING" id="1688.BCUN_0870"/>
<dbReference type="Proteomes" id="UP000029067">
    <property type="component" value="Unassembled WGS sequence"/>
</dbReference>
<keyword evidence="2" id="KW-1185">Reference proteome</keyword>